<feature type="domain" description="Thiolase C-terminal" evidence="10">
    <location>
        <begin position="262"/>
        <end position="381"/>
    </location>
</feature>
<keyword evidence="4" id="KW-0808">Transferase</keyword>
<dbReference type="InterPro" id="IPR020616">
    <property type="entry name" value="Thiolase_N"/>
</dbReference>
<dbReference type="Pfam" id="PF00108">
    <property type="entry name" value="Thiolase_N"/>
    <property type="match status" value="1"/>
</dbReference>
<comment type="caution">
    <text evidence="11">The sequence shown here is derived from an EMBL/GenBank/DDBJ whole genome shotgun (WGS) entry which is preliminary data.</text>
</comment>
<gene>
    <name evidence="11" type="ORF">BAMA_19175</name>
</gene>
<evidence type="ECO:0000313" key="11">
    <source>
        <dbReference type="EMBL" id="KEK19898.1"/>
    </source>
</evidence>
<keyword evidence="3" id="KW-0813">Transport</keyword>
<dbReference type="GO" id="GO:0006869">
    <property type="term" value="P:lipid transport"/>
    <property type="evidence" value="ECO:0007669"/>
    <property type="project" value="UniProtKB-KW"/>
</dbReference>
<dbReference type="CDD" id="cd00829">
    <property type="entry name" value="SCP-x_thiolase"/>
    <property type="match status" value="1"/>
</dbReference>
<dbReference type="EMBL" id="JOTN01000005">
    <property type="protein sequence ID" value="KEK19898.1"/>
    <property type="molecule type" value="Genomic_DNA"/>
</dbReference>
<evidence type="ECO:0000313" key="12">
    <source>
        <dbReference type="Proteomes" id="UP000027822"/>
    </source>
</evidence>
<dbReference type="OrthoDB" id="9785768at2"/>
<evidence type="ECO:0000256" key="2">
    <source>
        <dbReference type="ARBA" id="ARBA00012352"/>
    </source>
</evidence>
<accession>A0A073KCA0</accession>
<protein>
    <recommendedName>
        <fullName evidence="2">propanoyl-CoA C-acyltransferase</fullName>
        <ecNumber evidence="2">2.3.1.176</ecNumber>
    </recommendedName>
    <alternativeName>
        <fullName evidence="8">Propanoyl-CoA C-acyltransferase</fullName>
    </alternativeName>
</protein>
<dbReference type="NCBIfam" id="NF006102">
    <property type="entry name" value="PRK08256.1"/>
    <property type="match status" value="1"/>
</dbReference>
<evidence type="ECO:0000256" key="7">
    <source>
        <dbReference type="ARBA" id="ARBA00023140"/>
    </source>
</evidence>
<reference evidence="11 12" key="1">
    <citation type="submission" date="2014-06" db="EMBL/GenBank/DDBJ databases">
        <title>Draft genome sequence of Bacillus manliponensis JCM 15802 (MCCC 1A00708).</title>
        <authorList>
            <person name="Lai Q."/>
            <person name="Liu Y."/>
            <person name="Shao Z."/>
        </authorList>
    </citation>
    <scope>NUCLEOTIDE SEQUENCE [LARGE SCALE GENOMIC DNA]</scope>
    <source>
        <strain evidence="11 12">JCM 15802</strain>
    </source>
</reference>
<keyword evidence="12" id="KW-1185">Reference proteome</keyword>
<dbReference type="InterPro" id="IPR016039">
    <property type="entry name" value="Thiolase-like"/>
</dbReference>
<sequence length="394" mass="42576">MVAQAQVIGVSMVKFEKPGKHEPYETMAAKAITGALADAGIELKDVEQAYASYVYGDSTCGQTAFYQVGMTGIPIINVNNNCSSGSTALYMARQAVESGLHECVLAFGFEEMRPGSLGEHWTDRTSPFQWIHHRYDELSKDLPDGPIALKVFGAAGLEYIEKYGANPNIYGKVAVKSRRHAINNPYSLFTKDLQLEEVMSAPVVFPGLTRFMACPPTCGAAAVVVCSERFMKKHNVQNAVKIIAQSMTTDLPSSTKDHIHLVGSNMTKRAAQQVYEQAGIEPKDVDVVELHDCFTPNEVITYESLGLCEEGEAEKLIQDGDNTYGGKYVVNPSGGLMSKGHPLGATGLAQCTELVWHLRGDAGSRQVEHAKIALQHNLGLGGACVVTAYSAAKL</sequence>
<dbReference type="InterPro" id="IPR002155">
    <property type="entry name" value="Thiolase"/>
</dbReference>
<dbReference type="AlphaFoldDB" id="A0A073KCA0"/>
<keyword evidence="6" id="KW-0446">Lipid-binding</keyword>
<organism evidence="11 12">
    <name type="scientific">Bacillus manliponensis</name>
    <dbReference type="NCBI Taxonomy" id="574376"/>
    <lineage>
        <taxon>Bacteria</taxon>
        <taxon>Bacillati</taxon>
        <taxon>Bacillota</taxon>
        <taxon>Bacilli</taxon>
        <taxon>Bacillales</taxon>
        <taxon>Bacillaceae</taxon>
        <taxon>Bacillus</taxon>
        <taxon>Bacillus cereus group</taxon>
    </lineage>
</organism>
<dbReference type="RefSeq" id="WP_034638069.1">
    <property type="nucleotide sequence ID" value="NZ_CBCSJC010000010.1"/>
</dbReference>
<dbReference type="Proteomes" id="UP000027822">
    <property type="component" value="Unassembled WGS sequence"/>
</dbReference>
<dbReference type="PANTHER" id="PTHR42870">
    <property type="entry name" value="ACETYL-COA C-ACETYLTRANSFERASE"/>
    <property type="match status" value="1"/>
</dbReference>
<comment type="subcellular location">
    <subcellularLocation>
        <location evidence="1">Peroxisome</location>
    </subcellularLocation>
</comment>
<evidence type="ECO:0000259" key="10">
    <source>
        <dbReference type="Pfam" id="PF22691"/>
    </source>
</evidence>
<dbReference type="PIRSF" id="PIRSF000429">
    <property type="entry name" value="Ac-CoA_Ac_transf"/>
    <property type="match status" value="1"/>
</dbReference>
<evidence type="ECO:0000256" key="1">
    <source>
        <dbReference type="ARBA" id="ARBA00004275"/>
    </source>
</evidence>
<dbReference type="InterPro" id="IPR055140">
    <property type="entry name" value="Thiolase_C_2"/>
</dbReference>
<feature type="domain" description="Thiolase N-terminal" evidence="9">
    <location>
        <begin position="11"/>
        <end position="193"/>
    </location>
</feature>
<evidence type="ECO:0000256" key="8">
    <source>
        <dbReference type="ARBA" id="ARBA00032316"/>
    </source>
</evidence>
<dbReference type="EC" id="2.3.1.176" evidence="2"/>
<dbReference type="SUPFAM" id="SSF53901">
    <property type="entry name" value="Thiolase-like"/>
    <property type="match status" value="1"/>
</dbReference>
<dbReference type="Pfam" id="PF22691">
    <property type="entry name" value="Thiolase_C_1"/>
    <property type="match status" value="1"/>
</dbReference>
<dbReference type="eggNOG" id="COG0183">
    <property type="taxonomic scope" value="Bacteria"/>
</dbReference>
<keyword evidence="5" id="KW-0445">Lipid transport</keyword>
<dbReference type="PROSITE" id="PS00737">
    <property type="entry name" value="THIOLASE_2"/>
    <property type="match status" value="1"/>
</dbReference>
<dbReference type="InterPro" id="IPR020615">
    <property type="entry name" value="Thiolase_acyl_enz_int_AS"/>
</dbReference>
<dbReference type="STRING" id="574376.BAMA_19175"/>
<evidence type="ECO:0000256" key="4">
    <source>
        <dbReference type="ARBA" id="ARBA00022679"/>
    </source>
</evidence>
<keyword evidence="7" id="KW-0576">Peroxisome</keyword>
<dbReference type="GO" id="GO:0008289">
    <property type="term" value="F:lipid binding"/>
    <property type="evidence" value="ECO:0007669"/>
    <property type="project" value="UniProtKB-KW"/>
</dbReference>
<evidence type="ECO:0000259" key="9">
    <source>
        <dbReference type="Pfam" id="PF00108"/>
    </source>
</evidence>
<dbReference type="GO" id="GO:0016747">
    <property type="term" value="F:acyltransferase activity, transferring groups other than amino-acyl groups"/>
    <property type="evidence" value="ECO:0007669"/>
    <property type="project" value="InterPro"/>
</dbReference>
<dbReference type="InterPro" id="IPR020613">
    <property type="entry name" value="Thiolase_CS"/>
</dbReference>
<dbReference type="Gene3D" id="3.40.47.10">
    <property type="match status" value="1"/>
</dbReference>
<evidence type="ECO:0000256" key="5">
    <source>
        <dbReference type="ARBA" id="ARBA00023055"/>
    </source>
</evidence>
<name>A0A073KCA0_9BACI</name>
<evidence type="ECO:0000256" key="3">
    <source>
        <dbReference type="ARBA" id="ARBA00022448"/>
    </source>
</evidence>
<proteinExistence type="predicted"/>
<evidence type="ECO:0000256" key="6">
    <source>
        <dbReference type="ARBA" id="ARBA00023121"/>
    </source>
</evidence>
<dbReference type="PANTHER" id="PTHR42870:SF1">
    <property type="entry name" value="NON-SPECIFIC LIPID-TRANSFER PROTEIN-LIKE 2"/>
    <property type="match status" value="1"/>
</dbReference>
<dbReference type="PROSITE" id="PS00098">
    <property type="entry name" value="THIOLASE_1"/>
    <property type="match status" value="1"/>
</dbReference>